<evidence type="ECO:0000313" key="3">
    <source>
        <dbReference type="Proteomes" id="UP000059847"/>
    </source>
</evidence>
<accession>A0A0M4U8U8</accession>
<gene>
    <name evidence="2" type="ORF">AOC03_12360</name>
</gene>
<dbReference type="InterPro" id="IPR051606">
    <property type="entry name" value="Polyketide_Oxido-like"/>
</dbReference>
<protein>
    <recommendedName>
        <fullName evidence="1">NAD(P)-binding domain-containing protein</fullName>
    </recommendedName>
</protein>
<dbReference type="GO" id="GO:0016646">
    <property type="term" value="F:oxidoreductase activity, acting on the CH-NH group of donors, NAD or NADP as acceptor"/>
    <property type="evidence" value="ECO:0007669"/>
    <property type="project" value="TreeGrafter"/>
</dbReference>
<dbReference type="Pfam" id="PF13460">
    <property type="entry name" value="NAD_binding_10"/>
    <property type="match status" value="1"/>
</dbReference>
<dbReference type="RefSeq" id="WP_062536918.1">
    <property type="nucleotide sequence ID" value="NZ_CP012711.1"/>
</dbReference>
<dbReference type="EMBL" id="CP012711">
    <property type="protein sequence ID" value="ALF60964.1"/>
    <property type="molecule type" value="Genomic_DNA"/>
</dbReference>
<dbReference type="PANTHER" id="PTHR43355:SF2">
    <property type="entry name" value="FLAVIN REDUCTASE (NADPH)"/>
    <property type="match status" value="1"/>
</dbReference>
<dbReference type="AlphaFoldDB" id="A0A0M4U8U8"/>
<dbReference type="CDD" id="cd05244">
    <property type="entry name" value="BVR-B_like_SDR_a"/>
    <property type="match status" value="1"/>
</dbReference>
<evidence type="ECO:0000313" key="2">
    <source>
        <dbReference type="EMBL" id="ALF60964.1"/>
    </source>
</evidence>
<evidence type="ECO:0000259" key="1">
    <source>
        <dbReference type="Pfam" id="PF13460"/>
    </source>
</evidence>
<dbReference type="Proteomes" id="UP000059847">
    <property type="component" value="Plasmid 5"/>
</dbReference>
<reference evidence="2 3" key="1">
    <citation type="submission" date="2015-09" db="EMBL/GenBank/DDBJ databases">
        <title>Complete genome of Psychrobacter urativorans R10.10B.</title>
        <authorList>
            <person name="See-Too W.S."/>
            <person name="Chan K.G."/>
        </authorList>
    </citation>
    <scope>NUCLEOTIDE SEQUENCE [LARGE SCALE GENOMIC DNA]</scope>
    <source>
        <strain evidence="2 3">R10.10B</strain>
        <plasmid evidence="2 3">5</plasmid>
    </source>
</reference>
<dbReference type="InterPro" id="IPR036291">
    <property type="entry name" value="NAD(P)-bd_dom_sf"/>
</dbReference>
<name>A0A0M4U8U8_9GAMM</name>
<sequence>MKIAIIGATGQSGRLIMQEALDRGHKVTAIVRSPEKLPQDSAIDVVAKDIFELTAADLTPYDVVINAFNATFGTEEQHATAGHVLIDALKGHTNTRLAVVGSGGSLFTDESHSERIHESVGFPAQFLDTALQMRKNLEELQSTSDLNWVYLSPCGLFDAQGKRTGRYATGSDVALVNSKGEAYTSYADFAIAMLDEIEQPEHRNERYAVVSES</sequence>
<keyword evidence="3" id="KW-1185">Reference proteome</keyword>
<dbReference type="KEGG" id="pur:AOC03_12360"/>
<geneLocation type="plasmid" evidence="2 3">
    <name>5</name>
</geneLocation>
<dbReference type="Gene3D" id="3.40.50.720">
    <property type="entry name" value="NAD(P)-binding Rossmann-like Domain"/>
    <property type="match status" value="1"/>
</dbReference>
<dbReference type="InterPro" id="IPR016040">
    <property type="entry name" value="NAD(P)-bd_dom"/>
</dbReference>
<keyword evidence="2" id="KW-0614">Plasmid</keyword>
<proteinExistence type="predicted"/>
<dbReference type="SUPFAM" id="SSF51735">
    <property type="entry name" value="NAD(P)-binding Rossmann-fold domains"/>
    <property type="match status" value="1"/>
</dbReference>
<organism evidence="2 3">
    <name type="scientific">Psychrobacter urativorans</name>
    <dbReference type="NCBI Taxonomy" id="45610"/>
    <lineage>
        <taxon>Bacteria</taxon>
        <taxon>Pseudomonadati</taxon>
        <taxon>Pseudomonadota</taxon>
        <taxon>Gammaproteobacteria</taxon>
        <taxon>Moraxellales</taxon>
        <taxon>Moraxellaceae</taxon>
        <taxon>Psychrobacter</taxon>
    </lineage>
</organism>
<dbReference type="OrthoDB" id="7352421at2"/>
<dbReference type="PANTHER" id="PTHR43355">
    <property type="entry name" value="FLAVIN REDUCTASE (NADPH)"/>
    <property type="match status" value="1"/>
</dbReference>
<feature type="domain" description="NAD(P)-binding" evidence="1">
    <location>
        <begin position="7"/>
        <end position="196"/>
    </location>
</feature>